<organism evidence="1">
    <name type="scientific">viral metagenome</name>
    <dbReference type="NCBI Taxonomy" id="1070528"/>
    <lineage>
        <taxon>unclassified sequences</taxon>
        <taxon>metagenomes</taxon>
        <taxon>organismal metagenomes</taxon>
    </lineage>
</organism>
<dbReference type="AlphaFoldDB" id="A0A6M3ILZ1"/>
<accession>A0A6M3ILZ1</accession>
<reference evidence="1" key="1">
    <citation type="submission" date="2020-03" db="EMBL/GenBank/DDBJ databases">
        <title>The deep terrestrial virosphere.</title>
        <authorList>
            <person name="Holmfeldt K."/>
            <person name="Nilsson E."/>
            <person name="Simone D."/>
            <person name="Lopez-Fernandez M."/>
            <person name="Wu X."/>
            <person name="de Brujin I."/>
            <person name="Lundin D."/>
            <person name="Andersson A."/>
            <person name="Bertilsson S."/>
            <person name="Dopson M."/>
        </authorList>
    </citation>
    <scope>NUCLEOTIDE SEQUENCE</scope>
    <source>
        <strain evidence="1">MM415B01439</strain>
    </source>
</reference>
<name>A0A6M3ILZ1_9ZZZZ</name>
<sequence>MQLSAINHYTAIDQSDIDFHNETHKRYGDYVPIRKAVEIRRKEIINLSKQPDRVWISSIMFSNFLFLYAIQEATT</sequence>
<proteinExistence type="predicted"/>
<evidence type="ECO:0000313" key="1">
    <source>
        <dbReference type="EMBL" id="QJA58529.1"/>
    </source>
</evidence>
<protein>
    <submittedName>
        <fullName evidence="1">Uncharacterized protein</fullName>
    </submittedName>
</protein>
<dbReference type="EMBL" id="MT141328">
    <property type="protein sequence ID" value="QJA58529.1"/>
    <property type="molecule type" value="Genomic_DNA"/>
</dbReference>
<gene>
    <name evidence="1" type="ORF">MM415B01439_0006</name>
</gene>